<reference evidence="1" key="1">
    <citation type="submission" date="2018-05" db="EMBL/GenBank/DDBJ databases">
        <authorList>
            <person name="Lanie J.A."/>
            <person name="Ng W.-L."/>
            <person name="Kazmierczak K.M."/>
            <person name="Andrzejewski T.M."/>
            <person name="Davidsen T.M."/>
            <person name="Wayne K.J."/>
            <person name="Tettelin H."/>
            <person name="Glass J.I."/>
            <person name="Rusch D."/>
            <person name="Podicherti R."/>
            <person name="Tsui H.-C.T."/>
            <person name="Winkler M.E."/>
        </authorList>
    </citation>
    <scope>NUCLEOTIDE SEQUENCE</scope>
</reference>
<accession>A0A382DBV2</accession>
<dbReference type="AlphaFoldDB" id="A0A382DBV2"/>
<evidence type="ECO:0000313" key="1">
    <source>
        <dbReference type="EMBL" id="SVB35103.1"/>
    </source>
</evidence>
<organism evidence="1">
    <name type="scientific">marine metagenome</name>
    <dbReference type="NCBI Taxonomy" id="408172"/>
    <lineage>
        <taxon>unclassified sequences</taxon>
        <taxon>metagenomes</taxon>
        <taxon>ecological metagenomes</taxon>
    </lineage>
</organism>
<name>A0A382DBV2_9ZZZZ</name>
<protein>
    <submittedName>
        <fullName evidence="1">Uncharacterized protein</fullName>
    </submittedName>
</protein>
<gene>
    <name evidence="1" type="ORF">METZ01_LOCUS187957</name>
</gene>
<dbReference type="EMBL" id="UINC01038293">
    <property type="protein sequence ID" value="SVB35103.1"/>
    <property type="molecule type" value="Genomic_DNA"/>
</dbReference>
<proteinExistence type="predicted"/>
<sequence length="22" mass="2440">MAFSIVGFIAMCSLVYPAEFRS</sequence>